<protein>
    <submittedName>
        <fullName evidence="1">Uncharacterized protein</fullName>
    </submittedName>
</protein>
<evidence type="ECO:0000313" key="1">
    <source>
        <dbReference type="EMBL" id="TGO53229.1"/>
    </source>
</evidence>
<dbReference type="EMBL" id="PQXN01000127">
    <property type="protein sequence ID" value="TGO53229.1"/>
    <property type="molecule type" value="Genomic_DNA"/>
</dbReference>
<reference evidence="1 2" key="1">
    <citation type="submission" date="2017-12" db="EMBL/GenBank/DDBJ databases">
        <title>Comparative genomics of Botrytis spp.</title>
        <authorList>
            <person name="Valero-Jimenez C.A."/>
            <person name="Tapia P."/>
            <person name="Veloso J."/>
            <person name="Silva-Moreno E."/>
            <person name="Staats M."/>
            <person name="Valdes J.H."/>
            <person name="Van Kan J.A.L."/>
        </authorList>
    </citation>
    <scope>NUCLEOTIDE SEQUENCE [LARGE SCALE GENOMIC DNA]</scope>
    <source>
        <strain evidence="1 2">MUCL11595</strain>
    </source>
</reference>
<organism evidence="1 2">
    <name type="scientific">Botryotinia convoluta</name>
    <dbReference type="NCBI Taxonomy" id="54673"/>
    <lineage>
        <taxon>Eukaryota</taxon>
        <taxon>Fungi</taxon>
        <taxon>Dikarya</taxon>
        <taxon>Ascomycota</taxon>
        <taxon>Pezizomycotina</taxon>
        <taxon>Leotiomycetes</taxon>
        <taxon>Helotiales</taxon>
        <taxon>Sclerotiniaceae</taxon>
        <taxon>Botryotinia</taxon>
    </lineage>
</organism>
<sequence length="68" mass="7697">MCSTAASYSAWRRRISGSIDPIEKSWLELWLGARDLANWVGEGMDVFFVCHGGRKAKFGFWEGLGTKR</sequence>
<dbReference type="Proteomes" id="UP000297527">
    <property type="component" value="Unassembled WGS sequence"/>
</dbReference>
<comment type="caution">
    <text evidence="1">The sequence shown here is derived from an EMBL/GenBank/DDBJ whole genome shotgun (WGS) entry which is preliminary data.</text>
</comment>
<accession>A0A4Z1HVI8</accession>
<name>A0A4Z1HVI8_9HELO</name>
<evidence type="ECO:0000313" key="2">
    <source>
        <dbReference type="Proteomes" id="UP000297527"/>
    </source>
</evidence>
<gene>
    <name evidence="1" type="ORF">BCON_0127g00020</name>
</gene>
<proteinExistence type="predicted"/>
<dbReference type="AlphaFoldDB" id="A0A4Z1HVI8"/>
<keyword evidence="2" id="KW-1185">Reference proteome</keyword>